<evidence type="ECO:0000313" key="2">
    <source>
        <dbReference type="Proteomes" id="UP000053825"/>
    </source>
</evidence>
<dbReference type="EMBL" id="KQ414786">
    <property type="protein sequence ID" value="KOC60873.1"/>
    <property type="molecule type" value="Genomic_DNA"/>
</dbReference>
<accession>A0A0L7QQH9</accession>
<gene>
    <name evidence="1" type="ORF">WH47_05651</name>
</gene>
<name>A0A0L7QQH9_9HYME</name>
<protein>
    <submittedName>
        <fullName evidence="1">Uncharacterized protein</fullName>
    </submittedName>
</protein>
<organism evidence="1 2">
    <name type="scientific">Habropoda laboriosa</name>
    <dbReference type="NCBI Taxonomy" id="597456"/>
    <lineage>
        <taxon>Eukaryota</taxon>
        <taxon>Metazoa</taxon>
        <taxon>Ecdysozoa</taxon>
        <taxon>Arthropoda</taxon>
        <taxon>Hexapoda</taxon>
        <taxon>Insecta</taxon>
        <taxon>Pterygota</taxon>
        <taxon>Neoptera</taxon>
        <taxon>Endopterygota</taxon>
        <taxon>Hymenoptera</taxon>
        <taxon>Apocrita</taxon>
        <taxon>Aculeata</taxon>
        <taxon>Apoidea</taxon>
        <taxon>Anthophila</taxon>
        <taxon>Apidae</taxon>
        <taxon>Habropoda</taxon>
    </lineage>
</organism>
<keyword evidence="2" id="KW-1185">Reference proteome</keyword>
<evidence type="ECO:0000313" key="1">
    <source>
        <dbReference type="EMBL" id="KOC60873.1"/>
    </source>
</evidence>
<sequence length="340" mass="39065">MNRNLRACTSVKDEKLYSLEVFVDSVRIYSEKLHKILPNELGVDLQFIDMPLFRIFQSDFLLTKPDRSKEITREYGIHTIHFNAGKMYVFTRNPGELVEKMREKPLLLDVYKIKEILICPEEVIKHPLGNSRIPIPGCLCDHVTMAGNDIYHLPKSYQIKNTFALVDEEYKPSGYIRLFFRLTCFGTYTINPYSIVGKKLLFRNTGSFNEFLCTKVPYPDEDERRAAEASSKFCMPDKVFEESELDAPPRPVNIAGLVLVCKELSQRDGFPPNVIPPNYPPKIPEIDIEEIEFDVDRARRKGFKVVDEQPDMIVDSKFIASHRECINIGCAGNICTGQKL</sequence>
<reference evidence="1 2" key="1">
    <citation type="submission" date="2015-07" db="EMBL/GenBank/DDBJ databases">
        <title>The genome of Habropoda laboriosa.</title>
        <authorList>
            <person name="Pan H."/>
            <person name="Kapheim K."/>
        </authorList>
    </citation>
    <scope>NUCLEOTIDE SEQUENCE [LARGE SCALE GENOMIC DNA]</scope>
    <source>
        <strain evidence="1">0110345459</strain>
    </source>
</reference>
<dbReference type="AlphaFoldDB" id="A0A0L7QQH9"/>
<dbReference type="Proteomes" id="UP000053825">
    <property type="component" value="Unassembled WGS sequence"/>
</dbReference>
<dbReference type="Pfam" id="PF14924">
    <property type="entry name" value="MAP10_N"/>
    <property type="match status" value="1"/>
</dbReference>
<dbReference type="OrthoDB" id="7682862at2759"/>
<proteinExistence type="predicted"/>